<evidence type="ECO:0000256" key="2">
    <source>
        <dbReference type="ARBA" id="ARBA00012438"/>
    </source>
</evidence>
<keyword evidence="4" id="KW-0902">Two-component regulatory system</keyword>
<dbReference type="SUPFAM" id="SSF55874">
    <property type="entry name" value="ATPase domain of HSP90 chaperone/DNA topoisomerase II/histidine kinase"/>
    <property type="match status" value="1"/>
</dbReference>
<dbReference type="InterPro" id="IPR003594">
    <property type="entry name" value="HATPase_dom"/>
</dbReference>
<evidence type="ECO:0000259" key="5">
    <source>
        <dbReference type="PROSITE" id="PS50109"/>
    </source>
</evidence>
<dbReference type="PROSITE" id="PS50109">
    <property type="entry name" value="HIS_KIN"/>
    <property type="match status" value="1"/>
</dbReference>
<evidence type="ECO:0000313" key="7">
    <source>
        <dbReference type="Proteomes" id="UP000070427"/>
    </source>
</evidence>
<dbReference type="InterPro" id="IPR036890">
    <property type="entry name" value="HATPase_C_sf"/>
</dbReference>
<evidence type="ECO:0000256" key="4">
    <source>
        <dbReference type="ARBA" id="ARBA00023012"/>
    </source>
</evidence>
<feature type="domain" description="Histidine kinase" evidence="5">
    <location>
        <begin position="1"/>
        <end position="106"/>
    </location>
</feature>
<dbReference type="EC" id="2.7.13.3" evidence="2"/>
<dbReference type="Proteomes" id="UP000070427">
    <property type="component" value="Unassembled WGS sequence"/>
</dbReference>
<dbReference type="PANTHER" id="PTHR43065">
    <property type="entry name" value="SENSOR HISTIDINE KINASE"/>
    <property type="match status" value="1"/>
</dbReference>
<organism evidence="6 7">
    <name type="scientific">Fervidicola ferrireducens</name>
    <dbReference type="NCBI Taxonomy" id="520764"/>
    <lineage>
        <taxon>Bacteria</taxon>
        <taxon>Bacillati</taxon>
        <taxon>Bacillota</taxon>
        <taxon>Clostridia</taxon>
        <taxon>Thermosediminibacterales</taxon>
        <taxon>Thermosediminibacteraceae</taxon>
        <taxon>Fervidicola</taxon>
    </lineage>
</organism>
<protein>
    <recommendedName>
        <fullName evidence="2">histidine kinase</fullName>
        <ecNumber evidence="2">2.7.13.3</ecNumber>
    </recommendedName>
</protein>
<dbReference type="EMBL" id="LOED01000011">
    <property type="protein sequence ID" value="KXG77401.1"/>
    <property type="molecule type" value="Genomic_DNA"/>
</dbReference>
<dbReference type="GO" id="GO:0000160">
    <property type="term" value="P:phosphorelay signal transduction system"/>
    <property type="evidence" value="ECO:0007669"/>
    <property type="project" value="UniProtKB-KW"/>
</dbReference>
<accession>A0A140LA26</accession>
<keyword evidence="3" id="KW-0418">Kinase</keyword>
<dbReference type="InParanoid" id="A0A140LA26"/>
<dbReference type="OrthoDB" id="9797586at2"/>
<keyword evidence="3" id="KW-0808">Transferase</keyword>
<keyword evidence="7" id="KW-1185">Reference proteome</keyword>
<gene>
    <name evidence="6" type="ORF">AN618_11290</name>
</gene>
<dbReference type="STRING" id="520764.AN618_11290"/>
<reference evidence="6 7" key="1">
    <citation type="submission" date="2015-12" db="EMBL/GenBank/DDBJ databases">
        <title>Draft genome sequnece of Fervidicola ferrireducens strain Y170.</title>
        <authorList>
            <person name="Patel B.K."/>
        </authorList>
    </citation>
    <scope>NUCLEOTIDE SEQUENCE [LARGE SCALE GENOMIC DNA]</scope>
    <source>
        <strain evidence="6 7">Y170</strain>
    </source>
</reference>
<evidence type="ECO:0000256" key="1">
    <source>
        <dbReference type="ARBA" id="ARBA00000085"/>
    </source>
</evidence>
<comment type="caution">
    <text evidence="6">The sequence shown here is derived from an EMBL/GenBank/DDBJ whole genome shotgun (WGS) entry which is preliminary data.</text>
</comment>
<sequence>MKELSLHVLDIVENSLRAGATEVEIKIVEDSKKDVLSIEIKDNGRGMDEETAKKAIDPFFTTRTERKVGLGLPLLAQAAKAAGGGIAIQSTPSKGTTVRAWFKKSHIDLQPLGDMAKTISALVALHPEVDFIYTHVKEDRVFCFSTKELKERLQEVPINNPLVIDWILRFLKESLNKLSGGA</sequence>
<proteinExistence type="predicted"/>
<dbReference type="PANTHER" id="PTHR43065:SF29">
    <property type="entry name" value="SENSOR PROTEIN KINASE FLES"/>
    <property type="match status" value="1"/>
</dbReference>
<name>A0A140LA26_9FIRM</name>
<dbReference type="InterPro" id="IPR004358">
    <property type="entry name" value="Sig_transdc_His_kin-like_C"/>
</dbReference>
<dbReference type="Pfam" id="PF02518">
    <property type="entry name" value="HATPase_c"/>
    <property type="match status" value="1"/>
</dbReference>
<evidence type="ECO:0000256" key="3">
    <source>
        <dbReference type="ARBA" id="ARBA00022777"/>
    </source>
</evidence>
<dbReference type="InterPro" id="IPR005467">
    <property type="entry name" value="His_kinase_dom"/>
</dbReference>
<dbReference type="AlphaFoldDB" id="A0A140LA26"/>
<dbReference type="Gene3D" id="3.30.565.10">
    <property type="entry name" value="Histidine kinase-like ATPase, C-terminal domain"/>
    <property type="match status" value="1"/>
</dbReference>
<dbReference type="GO" id="GO:0004673">
    <property type="term" value="F:protein histidine kinase activity"/>
    <property type="evidence" value="ECO:0007669"/>
    <property type="project" value="UniProtKB-EC"/>
</dbReference>
<dbReference type="RefSeq" id="WP_066353021.1">
    <property type="nucleotide sequence ID" value="NZ_LOED01000011.1"/>
</dbReference>
<comment type="catalytic activity">
    <reaction evidence="1">
        <text>ATP + protein L-histidine = ADP + protein N-phospho-L-histidine.</text>
        <dbReference type="EC" id="2.7.13.3"/>
    </reaction>
</comment>
<dbReference type="SMART" id="SM00387">
    <property type="entry name" value="HATPase_c"/>
    <property type="match status" value="1"/>
</dbReference>
<dbReference type="PRINTS" id="PR00344">
    <property type="entry name" value="BCTRLSENSOR"/>
</dbReference>
<evidence type="ECO:0000313" key="6">
    <source>
        <dbReference type="EMBL" id="KXG77401.1"/>
    </source>
</evidence>